<name>A0A6N2WMS4_9FIRM</name>
<evidence type="ECO:0000313" key="1">
    <source>
        <dbReference type="EMBL" id="VYT43483.1"/>
    </source>
</evidence>
<protein>
    <submittedName>
        <fullName evidence="1">Uncharacterized protein</fullName>
    </submittedName>
</protein>
<accession>A0A6N2WMS4</accession>
<dbReference type="EMBL" id="CACRTF010000017">
    <property type="protein sequence ID" value="VYT43483.1"/>
    <property type="molecule type" value="Genomic_DNA"/>
</dbReference>
<proteinExistence type="predicted"/>
<dbReference type="AlphaFoldDB" id="A0A6N2WMS4"/>
<sequence length="55" mass="6119">MDILGNKHIIDMVKEITVAKMSNTNTPPSKEGGEKVAEFMQAIYDKLVELNNKAL</sequence>
<gene>
    <name evidence="1" type="ORF">CBLFYP116_03773</name>
</gene>
<reference evidence="1" key="1">
    <citation type="submission" date="2019-11" db="EMBL/GenBank/DDBJ databases">
        <authorList>
            <person name="Feng L."/>
        </authorList>
    </citation>
    <scope>NUCLEOTIDE SEQUENCE</scope>
    <source>
        <strain evidence="1">CbolteaeLFYP116</strain>
    </source>
</reference>
<organism evidence="1">
    <name type="scientific">Enterocloster bolteae</name>
    <dbReference type="NCBI Taxonomy" id="208479"/>
    <lineage>
        <taxon>Bacteria</taxon>
        <taxon>Bacillati</taxon>
        <taxon>Bacillota</taxon>
        <taxon>Clostridia</taxon>
        <taxon>Lachnospirales</taxon>
        <taxon>Lachnospiraceae</taxon>
        <taxon>Enterocloster</taxon>
    </lineage>
</organism>